<protein>
    <submittedName>
        <fullName evidence="2">Prepilin cleavage protein</fullName>
    </submittedName>
</protein>
<feature type="transmembrane region" description="Helical" evidence="1">
    <location>
        <begin position="12"/>
        <end position="32"/>
    </location>
</feature>
<dbReference type="InterPro" id="IPR012902">
    <property type="entry name" value="N_methyl_site"/>
</dbReference>
<dbReference type="Gene3D" id="3.30.700.10">
    <property type="entry name" value="Glycoprotein, Type 4 Pilin"/>
    <property type="match status" value="1"/>
</dbReference>
<keyword evidence="1" id="KW-0812">Transmembrane</keyword>
<dbReference type="OrthoDB" id="5508372at2"/>
<dbReference type="EMBL" id="CP022203">
    <property type="protein sequence ID" value="ATB45777.1"/>
    <property type="molecule type" value="Genomic_DNA"/>
</dbReference>
<dbReference type="Proteomes" id="UP000217343">
    <property type="component" value="Chromosome"/>
</dbReference>
<gene>
    <name evidence="2" type="ORF">MYMAC_001362</name>
</gene>
<evidence type="ECO:0000256" key="1">
    <source>
        <dbReference type="SAM" id="Phobius"/>
    </source>
</evidence>
<sequence>MSRRDARGATLLEVSIVLAIIAVLAALAYAGYAQLSARTSPQNAAADLSGALAEARARAVDRQADVWLIVYPDLDPAGQAGGHGAWFLVEDRLRNFGDAAAPAGQLTFSTFSPPLDIHPTADQGRLMDSMYMDRYTQRTVRFGATGNLAWTGIFEGLPVSDCSFCSGAPRRGAIVFRGDGSARFVDGAGQPVIPAGNGALNRAASLALTSTDGQREYLFAISAPVGFVDTRTNR</sequence>
<dbReference type="NCBIfam" id="TIGR02532">
    <property type="entry name" value="IV_pilin_GFxxxE"/>
    <property type="match status" value="1"/>
</dbReference>
<proteinExistence type="predicted"/>
<dbReference type="AlphaFoldDB" id="A0A250JQK6"/>
<organism evidence="2 3">
    <name type="scientific">Corallococcus macrosporus DSM 14697</name>
    <dbReference type="NCBI Taxonomy" id="1189310"/>
    <lineage>
        <taxon>Bacteria</taxon>
        <taxon>Pseudomonadati</taxon>
        <taxon>Myxococcota</taxon>
        <taxon>Myxococcia</taxon>
        <taxon>Myxococcales</taxon>
        <taxon>Cystobacterineae</taxon>
        <taxon>Myxococcaceae</taxon>
        <taxon>Corallococcus</taxon>
    </lineage>
</organism>
<dbReference type="RefSeq" id="WP_013935488.1">
    <property type="nucleotide sequence ID" value="NZ_CP022203.1"/>
</dbReference>
<evidence type="ECO:0000313" key="3">
    <source>
        <dbReference type="Proteomes" id="UP000217343"/>
    </source>
</evidence>
<keyword evidence="1" id="KW-0472">Membrane</keyword>
<keyword evidence="1" id="KW-1133">Transmembrane helix</keyword>
<dbReference type="InterPro" id="IPR045584">
    <property type="entry name" value="Pilin-like"/>
</dbReference>
<evidence type="ECO:0000313" key="2">
    <source>
        <dbReference type="EMBL" id="ATB45777.1"/>
    </source>
</evidence>
<dbReference type="SUPFAM" id="SSF54523">
    <property type="entry name" value="Pili subunits"/>
    <property type="match status" value="1"/>
</dbReference>
<reference evidence="2 3" key="1">
    <citation type="submission" date="2017-06" db="EMBL/GenBank/DDBJ databases">
        <title>Sequencing and comparative analysis of myxobacterial genomes.</title>
        <authorList>
            <person name="Rupp O."/>
            <person name="Goesmann A."/>
            <person name="Sogaard-Andersen L."/>
        </authorList>
    </citation>
    <scope>NUCLEOTIDE SEQUENCE [LARGE SCALE GENOMIC DNA]</scope>
    <source>
        <strain evidence="2 3">DSM 14697</strain>
    </source>
</reference>
<accession>A0A250JQK6</accession>
<dbReference type="KEGG" id="mmas:MYMAC_001362"/>
<name>A0A250JQK6_9BACT</name>
<keyword evidence="3" id="KW-1185">Reference proteome</keyword>
<dbReference type="Pfam" id="PF07963">
    <property type="entry name" value="N_methyl"/>
    <property type="match status" value="1"/>
</dbReference>